<gene>
    <name evidence="1" type="ORF">H5410_053834</name>
</gene>
<dbReference type="AlphaFoldDB" id="A0A9J5X617"/>
<proteinExistence type="predicted"/>
<accession>A0A9J5X617</accession>
<dbReference type="EMBL" id="JACXVP010000010">
    <property type="protein sequence ID" value="KAG5583207.1"/>
    <property type="molecule type" value="Genomic_DNA"/>
</dbReference>
<name>A0A9J5X617_SOLCO</name>
<dbReference type="Proteomes" id="UP000824120">
    <property type="component" value="Chromosome 10"/>
</dbReference>
<comment type="caution">
    <text evidence="1">The sequence shown here is derived from an EMBL/GenBank/DDBJ whole genome shotgun (WGS) entry which is preliminary data.</text>
</comment>
<evidence type="ECO:0000313" key="2">
    <source>
        <dbReference type="Proteomes" id="UP000824120"/>
    </source>
</evidence>
<protein>
    <submittedName>
        <fullName evidence="1">Uncharacterized protein</fullName>
    </submittedName>
</protein>
<organism evidence="1 2">
    <name type="scientific">Solanum commersonii</name>
    <name type="common">Commerson's wild potato</name>
    <name type="synonym">Commerson's nightshade</name>
    <dbReference type="NCBI Taxonomy" id="4109"/>
    <lineage>
        <taxon>Eukaryota</taxon>
        <taxon>Viridiplantae</taxon>
        <taxon>Streptophyta</taxon>
        <taxon>Embryophyta</taxon>
        <taxon>Tracheophyta</taxon>
        <taxon>Spermatophyta</taxon>
        <taxon>Magnoliopsida</taxon>
        <taxon>eudicotyledons</taxon>
        <taxon>Gunneridae</taxon>
        <taxon>Pentapetalae</taxon>
        <taxon>asterids</taxon>
        <taxon>lamiids</taxon>
        <taxon>Solanales</taxon>
        <taxon>Solanaceae</taxon>
        <taxon>Solanoideae</taxon>
        <taxon>Solaneae</taxon>
        <taxon>Solanum</taxon>
    </lineage>
</organism>
<evidence type="ECO:0000313" key="1">
    <source>
        <dbReference type="EMBL" id="KAG5583207.1"/>
    </source>
</evidence>
<keyword evidence="2" id="KW-1185">Reference proteome</keyword>
<sequence length="61" mass="6921">MTLLAPSSSSSSLFLPLIPLTQKILFFSPNLKTYLFLHCSYWALSFLVFGEKDISEKLKAH</sequence>
<reference evidence="1 2" key="1">
    <citation type="submission" date="2020-09" db="EMBL/GenBank/DDBJ databases">
        <title>De no assembly of potato wild relative species, Solanum commersonii.</title>
        <authorList>
            <person name="Cho K."/>
        </authorList>
    </citation>
    <scope>NUCLEOTIDE SEQUENCE [LARGE SCALE GENOMIC DNA]</scope>
    <source>
        <strain evidence="1">LZ3.2</strain>
        <tissue evidence="1">Leaf</tissue>
    </source>
</reference>